<dbReference type="CDD" id="cd22249">
    <property type="entry name" value="UDM1_RNF168_RNF169-like"/>
    <property type="match status" value="1"/>
</dbReference>
<feature type="compositionally biased region" description="Polar residues" evidence="7">
    <location>
        <begin position="480"/>
        <end position="490"/>
    </location>
</feature>
<reference evidence="9 10" key="1">
    <citation type="journal article" date="2024" name="bioRxiv">
        <title>A reference genome for Trichogramma kaykai: A tiny desert-dwelling parasitoid wasp with competing sex-ratio distorters.</title>
        <authorList>
            <person name="Culotta J."/>
            <person name="Lindsey A.R."/>
        </authorList>
    </citation>
    <scope>NUCLEOTIDE SEQUENCE [LARGE SCALE GENOMIC DNA]</scope>
    <source>
        <strain evidence="9 10">KSX58</strain>
    </source>
</reference>
<dbReference type="SMART" id="SM00166">
    <property type="entry name" value="UBX"/>
    <property type="match status" value="1"/>
</dbReference>
<comment type="function">
    <text evidence="6">Involved in endoplasmic reticulum-associated protein degradation (ERAD). Acts as a platform to recruit both UBQLN1 and VCP to the ER during ERAD.</text>
</comment>
<evidence type="ECO:0000256" key="3">
    <source>
        <dbReference type="ARBA" id="ARBA00038812"/>
    </source>
</evidence>
<evidence type="ECO:0000256" key="1">
    <source>
        <dbReference type="ARBA" id="ARBA00004406"/>
    </source>
</evidence>
<dbReference type="SUPFAM" id="SSF54236">
    <property type="entry name" value="Ubiquitin-like"/>
    <property type="match status" value="1"/>
</dbReference>
<keyword evidence="10" id="KW-1185">Reference proteome</keyword>
<dbReference type="PANTHER" id="PTHR46424:SF1">
    <property type="entry name" value="UBX DOMAIN-CONTAINING PROTEIN 4"/>
    <property type="match status" value="1"/>
</dbReference>
<dbReference type="Gene3D" id="3.40.30.10">
    <property type="entry name" value="Glutaredoxin"/>
    <property type="match status" value="1"/>
</dbReference>
<comment type="caution">
    <text evidence="9">The sequence shown here is derived from an EMBL/GenBank/DDBJ whole genome shotgun (WGS) entry which is preliminary data.</text>
</comment>
<evidence type="ECO:0000256" key="7">
    <source>
        <dbReference type="SAM" id="MobiDB-lite"/>
    </source>
</evidence>
<feature type="compositionally biased region" description="Polar residues" evidence="7">
    <location>
        <begin position="131"/>
        <end position="173"/>
    </location>
</feature>
<evidence type="ECO:0000313" key="10">
    <source>
        <dbReference type="Proteomes" id="UP001627154"/>
    </source>
</evidence>
<evidence type="ECO:0000313" key="9">
    <source>
        <dbReference type="EMBL" id="KAL3385119.1"/>
    </source>
</evidence>
<dbReference type="SUPFAM" id="SSF52833">
    <property type="entry name" value="Thioredoxin-like"/>
    <property type="match status" value="1"/>
</dbReference>
<feature type="compositionally biased region" description="Low complexity" evidence="7">
    <location>
        <begin position="429"/>
        <end position="450"/>
    </location>
</feature>
<dbReference type="EMBL" id="JBJJXI010000159">
    <property type="protein sequence ID" value="KAL3385119.1"/>
    <property type="molecule type" value="Genomic_DNA"/>
</dbReference>
<dbReference type="GO" id="GO:0006986">
    <property type="term" value="P:response to unfolded protein"/>
    <property type="evidence" value="ECO:0007669"/>
    <property type="project" value="UniProtKB-KW"/>
</dbReference>
<comment type="subcellular location">
    <subcellularLocation>
        <location evidence="1">Endoplasmic reticulum membrane</location>
        <topology evidence="1">Peripheral membrane protein</topology>
    </subcellularLocation>
</comment>
<dbReference type="Proteomes" id="UP001627154">
    <property type="component" value="Unassembled WGS sequence"/>
</dbReference>
<protein>
    <recommendedName>
        <fullName evidence="4">UBX domain-containing protein 4</fullName>
    </recommendedName>
    <alternativeName>
        <fullName evidence="5">UBX domain-containing protein 2</fullName>
    </alternativeName>
</protein>
<feature type="domain" description="UBX" evidence="8">
    <location>
        <begin position="297"/>
        <end position="375"/>
    </location>
</feature>
<dbReference type="AlphaFoldDB" id="A0ABD2VWX0"/>
<comment type="subunit">
    <text evidence="3">Directly interacts with VCP. Interacts with UBQLN1. Forms a complex with VCP and UBQLN1.</text>
</comment>
<feature type="region of interest" description="Disordered" evidence="7">
    <location>
        <begin position="429"/>
        <end position="490"/>
    </location>
</feature>
<dbReference type="GO" id="GO:0005789">
    <property type="term" value="C:endoplasmic reticulum membrane"/>
    <property type="evidence" value="ECO:0007669"/>
    <property type="project" value="UniProtKB-SubCell"/>
</dbReference>
<proteinExistence type="predicted"/>
<dbReference type="PANTHER" id="PTHR46424">
    <property type="entry name" value="UBX DOMAIN-CONTAINING PROTEIN 4"/>
    <property type="match status" value="1"/>
</dbReference>
<feature type="compositionally biased region" description="Basic and acidic residues" evidence="7">
    <location>
        <begin position="196"/>
        <end position="215"/>
    </location>
</feature>
<organism evidence="9 10">
    <name type="scientific">Trichogramma kaykai</name>
    <dbReference type="NCBI Taxonomy" id="54128"/>
    <lineage>
        <taxon>Eukaryota</taxon>
        <taxon>Metazoa</taxon>
        <taxon>Ecdysozoa</taxon>
        <taxon>Arthropoda</taxon>
        <taxon>Hexapoda</taxon>
        <taxon>Insecta</taxon>
        <taxon>Pterygota</taxon>
        <taxon>Neoptera</taxon>
        <taxon>Endopterygota</taxon>
        <taxon>Hymenoptera</taxon>
        <taxon>Apocrita</taxon>
        <taxon>Proctotrupomorpha</taxon>
        <taxon>Chalcidoidea</taxon>
        <taxon>Trichogrammatidae</taxon>
        <taxon>Trichogramma</taxon>
    </lineage>
</organism>
<dbReference type="Pfam" id="PF23187">
    <property type="entry name" value="UBX7_N"/>
    <property type="match status" value="1"/>
</dbReference>
<dbReference type="Gene3D" id="3.10.20.90">
    <property type="entry name" value="Phosphatidylinositol 3-kinase Catalytic Subunit, Chain A, domain 1"/>
    <property type="match status" value="1"/>
</dbReference>
<feature type="region of interest" description="Disordered" evidence="7">
    <location>
        <begin position="131"/>
        <end position="183"/>
    </location>
</feature>
<dbReference type="InterPro" id="IPR036249">
    <property type="entry name" value="Thioredoxin-like_sf"/>
</dbReference>
<gene>
    <name evidence="9" type="ORF">TKK_019129</name>
</gene>
<dbReference type="InterPro" id="IPR001012">
    <property type="entry name" value="UBX_dom"/>
</dbReference>
<dbReference type="InterPro" id="IPR029071">
    <property type="entry name" value="Ubiquitin-like_domsf"/>
</dbReference>
<dbReference type="PROSITE" id="PS50033">
    <property type="entry name" value="UBX"/>
    <property type="match status" value="1"/>
</dbReference>
<keyword evidence="2" id="KW-0834">Unfolded protein response</keyword>
<name>A0ABD2VWX0_9HYME</name>
<accession>A0ABD2VWX0</accession>
<evidence type="ECO:0000259" key="8">
    <source>
        <dbReference type="PROSITE" id="PS50033"/>
    </source>
</evidence>
<sequence>MKWFQGSIAEAVNASKAKKAVFVVFVEGKDDTSKRVAESIDSPQVSSKLESEDFVAIKLQSDTENYTFFAQIYQLVPVPSIFFIGDNGAPLEVVGNAMSPNDLAAKISLILEKAKPEVSRSSSNLIQAEQIAHSSSGSNTLPDSSKTSPQTVQNPSSLASGSNQTAEPSTSVENSEDISQEEKVRRARQLIYLQQKQKEQEEKEKEKEREMERRRMGKDVLKMRQMQQDKELREAQEERLKEKAADAAAREKILKQIAEDKLERKKKYEMHIKEKEAQQEKIDEERQARLQAQAPSVDMSKARIQFKLPTGSNITGTFEATETLGTLRAYVTQNAQLPFRHFSMSSFFPRRDFTSADDSKTLSEMELVPSATILILPLKSSNTASVIKSSDGAGIFSHFFWTLVAPVISIYNYISSYFTGNRGGGNNSGNSGNAAAGPSSSSGFRGFPPAARRLGGTSKIRTRGNIRTLHSGDNDDDENNTWNGNSTQQM</sequence>
<dbReference type="CDD" id="cd16117">
    <property type="entry name" value="UBX_UBXN4"/>
    <property type="match status" value="1"/>
</dbReference>
<evidence type="ECO:0000256" key="5">
    <source>
        <dbReference type="ARBA" id="ARBA00041575"/>
    </source>
</evidence>
<evidence type="ECO:0000256" key="6">
    <source>
        <dbReference type="ARBA" id="ARBA00046062"/>
    </source>
</evidence>
<evidence type="ECO:0000256" key="2">
    <source>
        <dbReference type="ARBA" id="ARBA00023230"/>
    </source>
</evidence>
<feature type="region of interest" description="Disordered" evidence="7">
    <location>
        <begin position="195"/>
        <end position="215"/>
    </location>
</feature>
<dbReference type="Pfam" id="PF00789">
    <property type="entry name" value="UBX"/>
    <property type="match status" value="1"/>
</dbReference>
<evidence type="ECO:0000256" key="4">
    <source>
        <dbReference type="ARBA" id="ARBA00040925"/>
    </source>
</evidence>